<protein>
    <recommendedName>
        <fullName evidence="3">Heterokaryon incompatibility domain-containing protein</fullName>
    </recommendedName>
</protein>
<dbReference type="PANTHER" id="PTHR24148:SF64">
    <property type="entry name" value="HETEROKARYON INCOMPATIBILITY DOMAIN-CONTAINING PROTEIN"/>
    <property type="match status" value="1"/>
</dbReference>
<dbReference type="Proteomes" id="UP000825935">
    <property type="component" value="Chromosome 17"/>
</dbReference>
<dbReference type="InterPro" id="IPR052895">
    <property type="entry name" value="HetReg/Transcr_Mod"/>
</dbReference>
<comment type="caution">
    <text evidence="1">The sequence shown here is derived from an EMBL/GenBank/DDBJ whole genome shotgun (WGS) entry which is preliminary data.</text>
</comment>
<organism evidence="1 2">
    <name type="scientific">Ceratopteris richardii</name>
    <name type="common">Triangle waterfern</name>
    <dbReference type="NCBI Taxonomy" id="49495"/>
    <lineage>
        <taxon>Eukaryota</taxon>
        <taxon>Viridiplantae</taxon>
        <taxon>Streptophyta</taxon>
        <taxon>Embryophyta</taxon>
        <taxon>Tracheophyta</taxon>
        <taxon>Polypodiopsida</taxon>
        <taxon>Polypodiidae</taxon>
        <taxon>Polypodiales</taxon>
        <taxon>Pteridineae</taxon>
        <taxon>Pteridaceae</taxon>
        <taxon>Parkerioideae</taxon>
        <taxon>Ceratopteris</taxon>
    </lineage>
</organism>
<reference evidence="1" key="1">
    <citation type="submission" date="2021-08" db="EMBL/GenBank/DDBJ databases">
        <title>WGS assembly of Ceratopteris richardii.</title>
        <authorList>
            <person name="Marchant D.B."/>
            <person name="Chen G."/>
            <person name="Jenkins J."/>
            <person name="Shu S."/>
            <person name="Leebens-Mack J."/>
            <person name="Grimwood J."/>
            <person name="Schmutz J."/>
            <person name="Soltis P."/>
            <person name="Soltis D."/>
            <person name="Chen Z.-H."/>
        </authorList>
    </citation>
    <scope>NUCLEOTIDE SEQUENCE</scope>
    <source>
        <strain evidence="1">Whitten #5841</strain>
        <tissue evidence="1">Leaf</tissue>
    </source>
</reference>
<dbReference type="OMA" id="HTHYPES"/>
<dbReference type="OrthoDB" id="5122891at2759"/>
<evidence type="ECO:0000313" key="2">
    <source>
        <dbReference type="Proteomes" id="UP000825935"/>
    </source>
</evidence>
<evidence type="ECO:0008006" key="3">
    <source>
        <dbReference type="Google" id="ProtNLM"/>
    </source>
</evidence>
<accession>A0A8T2SX82</accession>
<dbReference type="PANTHER" id="PTHR24148">
    <property type="entry name" value="ANKYRIN REPEAT DOMAIN-CONTAINING PROTEIN 39 HOMOLOG-RELATED"/>
    <property type="match status" value="1"/>
</dbReference>
<sequence>MVLKSELSFNKDGLPKRLVDLDATISSGGALFFVEATDWNFHIISHTWRTVANSMKNRCGEILKAMGWTREMDPDGHIYTKAFNDPSLFKGLSYYNALIDFFIILQSDGVKLIWLDIISTNQYDAIETATEMVNMGGFYGLSLGCYVLPHGIGTENGYKVLDTQSNIPRWFSRVWTLQESVLPQNVYFLVEKFDEQIIEYIKSENVNHAHDNVWIDWDDNDTYEKEVGEKLSSKGGGDRSRRKIASSSNLYALGARAYFEMMGTYLGVRVHGLEDLSPKLFEDFYEQFGEIASGNQEIIMETIVKQVRVRNASSEEDRVLGILGMMGFKEVHQLEKNRGLSAQVVSLAKLLFAEKGSIDELLLNLCASEYEGYEVNGISWAPDLTPDPDDSRAQFRRYFIDYVILKHYEAEVVNVGDDGSLHLKAQTATAKLVRSNDVSGTSYYITVGPMMITLSHDTDLDDNLPIHAYYANESERSWYGGMMVAAPNIHKLKSYPTNHKHMDICDITLVYLGDSHQDPHKKGCTCILMACIPIGKNIYHKIGVVHPKPSFAIRARRLFHMKATNIVIGGVGGDLTPYLKNDCQVALKSLSASA</sequence>
<dbReference type="EMBL" id="CM035422">
    <property type="protein sequence ID" value="KAH7373463.1"/>
    <property type="molecule type" value="Genomic_DNA"/>
</dbReference>
<dbReference type="AlphaFoldDB" id="A0A8T2SX82"/>
<evidence type="ECO:0000313" key="1">
    <source>
        <dbReference type="EMBL" id="KAH7373464.1"/>
    </source>
</evidence>
<proteinExistence type="predicted"/>
<dbReference type="EMBL" id="CM035422">
    <property type="protein sequence ID" value="KAH7373464.1"/>
    <property type="molecule type" value="Genomic_DNA"/>
</dbReference>
<gene>
    <name evidence="1" type="ORF">KP509_17G057800</name>
</gene>
<keyword evidence="2" id="KW-1185">Reference proteome</keyword>
<name>A0A8T2SX82_CERRI</name>